<dbReference type="Proteomes" id="UP001559025">
    <property type="component" value="Unassembled WGS sequence"/>
</dbReference>
<organism evidence="2 3">
    <name type="scientific">Neoaquamicrobium sediminum</name>
    <dbReference type="NCBI Taxonomy" id="1849104"/>
    <lineage>
        <taxon>Bacteria</taxon>
        <taxon>Pseudomonadati</taxon>
        <taxon>Pseudomonadota</taxon>
        <taxon>Alphaproteobacteria</taxon>
        <taxon>Hyphomicrobiales</taxon>
        <taxon>Phyllobacteriaceae</taxon>
        <taxon>Neoaquamicrobium</taxon>
    </lineage>
</organism>
<feature type="domain" description="EAL" evidence="1">
    <location>
        <begin position="10"/>
        <end position="265"/>
    </location>
</feature>
<reference evidence="2 3" key="1">
    <citation type="submission" date="2024-01" db="EMBL/GenBank/DDBJ databases">
        <title>New evidence supports the origin of RcGTA from prophage.</title>
        <authorList>
            <person name="Xu Y."/>
            <person name="Liu B."/>
            <person name="Chen F."/>
        </authorList>
    </citation>
    <scope>NUCLEOTIDE SEQUENCE [LARGE SCALE GENOMIC DNA]</scope>
    <source>
        <strain evidence="2 3">CBW1107-2</strain>
    </source>
</reference>
<gene>
    <name evidence="2" type="ORF">V1479_18080</name>
</gene>
<dbReference type="PANTHER" id="PTHR33121">
    <property type="entry name" value="CYCLIC DI-GMP PHOSPHODIESTERASE PDEF"/>
    <property type="match status" value="1"/>
</dbReference>
<dbReference type="CDD" id="cd01948">
    <property type="entry name" value="EAL"/>
    <property type="match status" value="1"/>
</dbReference>
<dbReference type="PANTHER" id="PTHR33121:SF76">
    <property type="entry name" value="SIGNALING PROTEIN"/>
    <property type="match status" value="1"/>
</dbReference>
<dbReference type="PROSITE" id="PS50883">
    <property type="entry name" value="EAL"/>
    <property type="match status" value="1"/>
</dbReference>
<evidence type="ECO:0000259" key="1">
    <source>
        <dbReference type="PROSITE" id="PS50883"/>
    </source>
</evidence>
<sequence>MSRSTILAHIEEQDDGTATGIWEPYVLRSAFQPIFALGHGKLKVTAYEGLIRPFKDEQSVPPQDFFLAIPAAERLNVETLTRTLHVLNAGRFLDPEKMLFVNFDPSVFHARQIADMTLHEMRVTLNEAGIDPRRVVCEVTEQKSSSQQALAIFVETLRSSGFQVAIDDFGAEASDMERVEALRPNIVKFDARWISRLMETKPGFALLSVMVEEFVSKGITVIFEGIEENWQLEAAEAAGAHMVQGFLLARPEVVPGSFGAGASAGATSSAGAAPAAFARYPHPTFGRRKSS</sequence>
<keyword evidence="3" id="KW-1185">Reference proteome</keyword>
<protein>
    <submittedName>
        <fullName evidence="2">EAL domain-containing protein</fullName>
    </submittedName>
</protein>
<dbReference type="RefSeq" id="WP_368804168.1">
    <property type="nucleotide sequence ID" value="NZ_JAZHFV010000006.1"/>
</dbReference>
<dbReference type="Gene3D" id="3.20.20.450">
    <property type="entry name" value="EAL domain"/>
    <property type="match status" value="1"/>
</dbReference>
<dbReference type="SMART" id="SM00052">
    <property type="entry name" value="EAL"/>
    <property type="match status" value="1"/>
</dbReference>
<dbReference type="InterPro" id="IPR035919">
    <property type="entry name" value="EAL_sf"/>
</dbReference>
<evidence type="ECO:0000313" key="2">
    <source>
        <dbReference type="EMBL" id="MEX4009225.1"/>
    </source>
</evidence>
<evidence type="ECO:0000313" key="3">
    <source>
        <dbReference type="Proteomes" id="UP001559025"/>
    </source>
</evidence>
<comment type="caution">
    <text evidence="2">The sequence shown here is derived from an EMBL/GenBank/DDBJ whole genome shotgun (WGS) entry which is preliminary data.</text>
</comment>
<proteinExistence type="predicted"/>
<dbReference type="EMBL" id="JAZHFV010000006">
    <property type="protein sequence ID" value="MEX4009225.1"/>
    <property type="molecule type" value="Genomic_DNA"/>
</dbReference>
<accession>A0ABV3WX39</accession>
<dbReference type="SUPFAM" id="SSF141868">
    <property type="entry name" value="EAL domain-like"/>
    <property type="match status" value="1"/>
</dbReference>
<dbReference type="InterPro" id="IPR001633">
    <property type="entry name" value="EAL_dom"/>
</dbReference>
<name>A0ABV3WX39_9HYPH</name>
<dbReference type="Pfam" id="PF00563">
    <property type="entry name" value="EAL"/>
    <property type="match status" value="1"/>
</dbReference>
<dbReference type="InterPro" id="IPR050706">
    <property type="entry name" value="Cyclic-di-GMP_PDE-like"/>
</dbReference>